<comment type="caution">
    <text evidence="1">The sequence shown here is derived from an EMBL/GenBank/DDBJ whole genome shotgun (WGS) entry which is preliminary data.</text>
</comment>
<dbReference type="EMBL" id="LXQA010051225">
    <property type="protein sequence ID" value="MCI03111.1"/>
    <property type="molecule type" value="Genomic_DNA"/>
</dbReference>
<keyword evidence="2" id="KW-1185">Reference proteome</keyword>
<organism evidence="1 2">
    <name type="scientific">Trifolium medium</name>
    <dbReference type="NCBI Taxonomy" id="97028"/>
    <lineage>
        <taxon>Eukaryota</taxon>
        <taxon>Viridiplantae</taxon>
        <taxon>Streptophyta</taxon>
        <taxon>Embryophyta</taxon>
        <taxon>Tracheophyta</taxon>
        <taxon>Spermatophyta</taxon>
        <taxon>Magnoliopsida</taxon>
        <taxon>eudicotyledons</taxon>
        <taxon>Gunneridae</taxon>
        <taxon>Pentapetalae</taxon>
        <taxon>rosids</taxon>
        <taxon>fabids</taxon>
        <taxon>Fabales</taxon>
        <taxon>Fabaceae</taxon>
        <taxon>Papilionoideae</taxon>
        <taxon>50 kb inversion clade</taxon>
        <taxon>NPAAA clade</taxon>
        <taxon>Hologalegina</taxon>
        <taxon>IRL clade</taxon>
        <taxon>Trifolieae</taxon>
        <taxon>Trifolium</taxon>
    </lineage>
</organism>
<evidence type="ECO:0000313" key="1">
    <source>
        <dbReference type="EMBL" id="MCI03111.1"/>
    </source>
</evidence>
<dbReference type="AlphaFoldDB" id="A0A392NTF0"/>
<evidence type="ECO:0000313" key="2">
    <source>
        <dbReference type="Proteomes" id="UP000265520"/>
    </source>
</evidence>
<accession>A0A392NTF0</accession>
<name>A0A392NTF0_9FABA</name>
<dbReference type="Proteomes" id="UP000265520">
    <property type="component" value="Unassembled WGS sequence"/>
</dbReference>
<sequence>MSEASWDFKRIKWRSIAIGEDIVLFQCDLEDHIVNDFSQRQRHIHKRQGEVDYGNGSSINVGLIQQGRVWQVSRRYHMLKISLM</sequence>
<reference evidence="1 2" key="1">
    <citation type="journal article" date="2018" name="Front. Plant Sci.">
        <title>Red Clover (Trifolium pratense) and Zigzag Clover (T. medium) - A Picture of Genomic Similarities and Differences.</title>
        <authorList>
            <person name="Dluhosova J."/>
            <person name="Istvanek J."/>
            <person name="Nedelnik J."/>
            <person name="Repkova J."/>
        </authorList>
    </citation>
    <scope>NUCLEOTIDE SEQUENCE [LARGE SCALE GENOMIC DNA]</scope>
    <source>
        <strain evidence="2">cv. 10/8</strain>
        <tissue evidence="1">Leaf</tissue>
    </source>
</reference>
<protein>
    <submittedName>
        <fullName evidence="1">Uncharacterized protein</fullName>
    </submittedName>
</protein>
<proteinExistence type="predicted"/>